<dbReference type="InterPro" id="IPR000873">
    <property type="entry name" value="AMP-dep_synth/lig_dom"/>
</dbReference>
<feature type="domain" description="AMP-dependent synthetase/ligase" evidence="1">
    <location>
        <begin position="95"/>
        <end position="251"/>
    </location>
</feature>
<organism evidence="3 4">
    <name type="scientific">Aeoliella mucimassa</name>
    <dbReference type="NCBI Taxonomy" id="2527972"/>
    <lineage>
        <taxon>Bacteria</taxon>
        <taxon>Pseudomonadati</taxon>
        <taxon>Planctomycetota</taxon>
        <taxon>Planctomycetia</taxon>
        <taxon>Pirellulales</taxon>
        <taxon>Lacipirellulaceae</taxon>
        <taxon>Aeoliella</taxon>
    </lineage>
</organism>
<name>A0A518AJE5_9BACT</name>
<gene>
    <name evidence="3" type="ORF">Pan181_09990</name>
</gene>
<accession>A0A518AJE5</accession>
<dbReference type="GO" id="GO:0047475">
    <property type="term" value="F:phenylacetate-CoA ligase activity"/>
    <property type="evidence" value="ECO:0007669"/>
    <property type="project" value="UniProtKB-EC"/>
</dbReference>
<dbReference type="RefSeq" id="WP_145245745.1">
    <property type="nucleotide sequence ID" value="NZ_CP036278.1"/>
</dbReference>
<proteinExistence type="predicted"/>
<keyword evidence="4" id="KW-1185">Reference proteome</keyword>
<evidence type="ECO:0000313" key="4">
    <source>
        <dbReference type="Proteomes" id="UP000315750"/>
    </source>
</evidence>
<dbReference type="Pfam" id="PF00501">
    <property type="entry name" value="AMP-binding"/>
    <property type="match status" value="1"/>
</dbReference>
<dbReference type="EC" id="6.2.1.30" evidence="3"/>
<sequence>MANTNEHRRALQRLDRPALEAHQLNRLNQLLDTVLPHNKFYACKLASSPTQLDSLDQLAELPFTTKDELLPKGEPPLMPANLTWSLDRYIRFHQTSGTRGRPLPVVDTEEDWQWWLECWQYVLDVAEVTADDRAMLAFSFGPFIGFWTAFGALRCRGALAAPGGGMSTLARIDLMERLKTTVLCCTPTYALHMAEVAEQNQISLARLAVRKIVVAGEPGGSMPAIRQRIESSWDAKLVDHAGASEIGAWGYGDLEGRGLRIVESEFIAEFLSVDTGEPAESGELSHLVLTTLGRAGSPLIRYRTGDIVRPVWNPDGVDNFVFLQGGVLGRNDDMLVIRGVNIYPTSIEQILRSFPEVVEYRLTARKRGQLDMVTIEVEDRMEETDRIAAELQKQLGLSIDVRLVPPMTLPRFEGKGRRFVDERQVSQAE</sequence>
<dbReference type="OrthoDB" id="580775at2"/>
<dbReference type="KEGG" id="amuc:Pan181_09990"/>
<evidence type="ECO:0000259" key="1">
    <source>
        <dbReference type="Pfam" id="PF00501"/>
    </source>
</evidence>
<dbReference type="InterPro" id="IPR028154">
    <property type="entry name" value="AMP-dep_Lig_C"/>
</dbReference>
<dbReference type="Gene3D" id="3.40.50.12780">
    <property type="entry name" value="N-terminal domain of ligase-like"/>
    <property type="match status" value="1"/>
</dbReference>
<dbReference type="InterPro" id="IPR042099">
    <property type="entry name" value="ANL_N_sf"/>
</dbReference>
<dbReference type="AlphaFoldDB" id="A0A518AJE5"/>
<dbReference type="Pfam" id="PF14535">
    <property type="entry name" value="AMP-binding_C_2"/>
    <property type="match status" value="1"/>
</dbReference>
<dbReference type="SUPFAM" id="SSF56801">
    <property type="entry name" value="Acetyl-CoA synthetase-like"/>
    <property type="match status" value="1"/>
</dbReference>
<evidence type="ECO:0000313" key="3">
    <source>
        <dbReference type="EMBL" id="QDU54816.1"/>
    </source>
</evidence>
<dbReference type="Proteomes" id="UP000315750">
    <property type="component" value="Chromosome"/>
</dbReference>
<protein>
    <submittedName>
        <fullName evidence="3">Phenylacetate-coenzyme A ligase</fullName>
        <ecNumber evidence="3">6.2.1.30</ecNumber>
    </submittedName>
</protein>
<feature type="domain" description="AMP-dependent ligase C-terminal" evidence="2">
    <location>
        <begin position="339"/>
        <end position="423"/>
    </location>
</feature>
<evidence type="ECO:0000259" key="2">
    <source>
        <dbReference type="Pfam" id="PF14535"/>
    </source>
</evidence>
<dbReference type="EMBL" id="CP036278">
    <property type="protein sequence ID" value="QDU54816.1"/>
    <property type="molecule type" value="Genomic_DNA"/>
</dbReference>
<dbReference type="PANTHER" id="PTHR43845:SF1">
    <property type="entry name" value="BLR5969 PROTEIN"/>
    <property type="match status" value="1"/>
</dbReference>
<dbReference type="PANTHER" id="PTHR43845">
    <property type="entry name" value="BLR5969 PROTEIN"/>
    <property type="match status" value="1"/>
</dbReference>
<keyword evidence="3" id="KW-0436">Ligase</keyword>
<dbReference type="InterPro" id="IPR045851">
    <property type="entry name" value="AMP-bd_C_sf"/>
</dbReference>
<dbReference type="Gene3D" id="3.30.300.30">
    <property type="match status" value="1"/>
</dbReference>
<reference evidence="3 4" key="1">
    <citation type="submission" date="2019-02" db="EMBL/GenBank/DDBJ databases">
        <title>Deep-cultivation of Planctomycetes and their phenomic and genomic characterization uncovers novel biology.</title>
        <authorList>
            <person name="Wiegand S."/>
            <person name="Jogler M."/>
            <person name="Boedeker C."/>
            <person name="Pinto D."/>
            <person name="Vollmers J."/>
            <person name="Rivas-Marin E."/>
            <person name="Kohn T."/>
            <person name="Peeters S.H."/>
            <person name="Heuer A."/>
            <person name="Rast P."/>
            <person name="Oberbeckmann S."/>
            <person name="Bunk B."/>
            <person name="Jeske O."/>
            <person name="Meyerdierks A."/>
            <person name="Storesund J.E."/>
            <person name="Kallscheuer N."/>
            <person name="Luecker S."/>
            <person name="Lage O.M."/>
            <person name="Pohl T."/>
            <person name="Merkel B.J."/>
            <person name="Hornburger P."/>
            <person name="Mueller R.-W."/>
            <person name="Bruemmer F."/>
            <person name="Labrenz M."/>
            <person name="Spormann A.M."/>
            <person name="Op den Camp H."/>
            <person name="Overmann J."/>
            <person name="Amann R."/>
            <person name="Jetten M.S.M."/>
            <person name="Mascher T."/>
            <person name="Medema M.H."/>
            <person name="Devos D.P."/>
            <person name="Kaster A.-K."/>
            <person name="Ovreas L."/>
            <person name="Rohde M."/>
            <person name="Galperin M.Y."/>
            <person name="Jogler C."/>
        </authorList>
    </citation>
    <scope>NUCLEOTIDE SEQUENCE [LARGE SCALE GENOMIC DNA]</scope>
    <source>
        <strain evidence="3 4">Pan181</strain>
    </source>
</reference>